<reference evidence="2 3" key="1">
    <citation type="submission" date="2018-08" db="EMBL/GenBank/DDBJ databases">
        <title>A genome reference for cultivated species of the human gut microbiota.</title>
        <authorList>
            <person name="Zou Y."/>
            <person name="Xue W."/>
            <person name="Luo G."/>
        </authorList>
    </citation>
    <scope>NUCLEOTIDE SEQUENCE [LARGE SCALE GENOMIC DNA]</scope>
    <source>
        <strain evidence="2 3">AF19-16AC</strain>
    </source>
</reference>
<gene>
    <name evidence="2" type="ORF">DWX36_13075</name>
</gene>
<dbReference type="AlphaFoldDB" id="A0A412NEP0"/>
<evidence type="ECO:0000313" key="2">
    <source>
        <dbReference type="EMBL" id="RGT37009.1"/>
    </source>
</evidence>
<protein>
    <recommendedName>
        <fullName evidence="4">DUF4355 domain-containing protein</fullName>
    </recommendedName>
</protein>
<organism evidence="2 3">
    <name type="scientific">Mediterraneibacter gnavus</name>
    <name type="common">Ruminococcus gnavus</name>
    <dbReference type="NCBI Taxonomy" id="33038"/>
    <lineage>
        <taxon>Bacteria</taxon>
        <taxon>Bacillati</taxon>
        <taxon>Bacillota</taxon>
        <taxon>Clostridia</taxon>
        <taxon>Lachnospirales</taxon>
        <taxon>Lachnospiraceae</taxon>
        <taxon>Mediterraneibacter</taxon>
    </lineage>
</organism>
<proteinExistence type="predicted"/>
<feature type="region of interest" description="Disordered" evidence="1">
    <location>
        <begin position="174"/>
        <end position="198"/>
    </location>
</feature>
<name>A0A412NEP0_MEDGN</name>
<feature type="compositionally biased region" description="Basic and acidic residues" evidence="1">
    <location>
        <begin position="38"/>
        <end position="98"/>
    </location>
</feature>
<feature type="region of interest" description="Disordered" evidence="1">
    <location>
        <begin position="1"/>
        <end position="98"/>
    </location>
</feature>
<comment type="caution">
    <text evidence="2">The sequence shown here is derived from an EMBL/GenBank/DDBJ whole genome shotgun (WGS) entry which is preliminary data.</text>
</comment>
<feature type="compositionally biased region" description="Low complexity" evidence="1">
    <location>
        <begin position="1"/>
        <end position="37"/>
    </location>
</feature>
<sequence>MADVNTNTATQTQEQGNGTQTNTTANANTTGAGADNTPKVKTEEEIRAELQKEYEKMADKRVTDAIKKKEKEWADKQAKEKMTEDERRQAEEQERLQAQAKRDLDLTIKGLKLDVVDAVQEMGLDAGFRNLIAVEDLATIADEDERKAKLTERVKGMKKLFDAEVAKEVAKAKAEFLKGSTPATGSSSNNKKDETKYDAYKKAGNVKGMLNEKLGAYRNKENEE</sequence>
<dbReference type="RefSeq" id="WP_118047234.1">
    <property type="nucleotide sequence ID" value="NZ_QRWQ01000014.1"/>
</dbReference>
<evidence type="ECO:0000256" key="1">
    <source>
        <dbReference type="SAM" id="MobiDB-lite"/>
    </source>
</evidence>
<dbReference type="EMBL" id="QRWQ01000014">
    <property type="protein sequence ID" value="RGT37009.1"/>
    <property type="molecule type" value="Genomic_DNA"/>
</dbReference>
<evidence type="ECO:0000313" key="3">
    <source>
        <dbReference type="Proteomes" id="UP000283834"/>
    </source>
</evidence>
<accession>A0A412NEP0</accession>
<evidence type="ECO:0008006" key="4">
    <source>
        <dbReference type="Google" id="ProtNLM"/>
    </source>
</evidence>
<dbReference type="Proteomes" id="UP000283834">
    <property type="component" value="Unassembled WGS sequence"/>
</dbReference>